<dbReference type="EnsemblMetazoa" id="AAEL026441-RA">
    <property type="protein sequence ID" value="AAEL026441-PA"/>
    <property type="gene ID" value="AAEL026441"/>
</dbReference>
<evidence type="ECO:0000313" key="1">
    <source>
        <dbReference type="EnsemblMetazoa" id="AAEL026441-PA"/>
    </source>
</evidence>
<dbReference type="AlphaFoldDB" id="A0A6I8TU44"/>
<reference evidence="1 2" key="1">
    <citation type="submission" date="2017-06" db="EMBL/GenBank/DDBJ databases">
        <title>Aedes aegypti genome working group (AGWG) sequencing and assembly.</title>
        <authorList>
            <consortium name="Aedes aegypti Genome Working Group (AGWG)"/>
            <person name="Matthews B.J."/>
        </authorList>
    </citation>
    <scope>NUCLEOTIDE SEQUENCE [LARGE SCALE GENOMIC DNA]</scope>
    <source>
        <strain evidence="1 2">LVP_AGWG</strain>
    </source>
</reference>
<dbReference type="Proteomes" id="UP000008820">
    <property type="component" value="Chromosome 2"/>
</dbReference>
<protein>
    <submittedName>
        <fullName evidence="1">Uncharacterized protein</fullName>
    </submittedName>
</protein>
<reference evidence="1" key="2">
    <citation type="submission" date="2020-05" db="UniProtKB">
        <authorList>
            <consortium name="EnsemblMetazoa"/>
        </authorList>
    </citation>
    <scope>IDENTIFICATION</scope>
    <source>
        <strain evidence="1">LVP_AGWG</strain>
    </source>
</reference>
<dbReference type="OrthoDB" id="7741353at2759"/>
<dbReference type="InParanoid" id="A0A6I8TU44"/>
<proteinExistence type="predicted"/>
<sequence length="501" mass="56726">MALTLSIKQSQNNLVQTYFLLLVVLAVLSSRISATISRDNYVVHSTNFNKTSVPVSLQPKTLNTVSAQLIPIVASNLKEKVKTLNTNIKSSVTQLNAAISNNVNVAVAHLHSSIANQINAGAGRFTTSSSQKLKTISDNISFPKNKPYISYSESLYNTGMSFAKSNPSKQHNPKYVSYLINKPKTKHKAFPLRANPNKYDAFMSDLGISGYTHFEKAVIRDLEKREEQKVEATIHTLFENPNIAIEKLPNLTHHSNFNLKDLQKVAASDLHIVSLQKDNNTNQILHFNKTKNQLNKAIPMKQQNNLKLIDKEVDFSKLEDKEIGFLVNEKLNASFLKNINTYRKNQKTSSPIDSARDREQKTARIKYFSDSANPLTTTMLPKINKKTLDGRTSRLRVSLPKTLDIKTNDICNKSHMWYKHNHSNNNLDATTPFPATSTPTQFNISKRSKKHVSYGQTILKKSLETRHKVSKRKKLDGNVNIKRYRGSIKFKDHLHDDIVDF</sequence>
<gene>
    <name evidence="1" type="primary">110676428</name>
</gene>
<name>A0A6I8TU44_AEDAE</name>
<evidence type="ECO:0000313" key="2">
    <source>
        <dbReference type="Proteomes" id="UP000008820"/>
    </source>
</evidence>
<accession>A0A6I8TU44</accession>
<organism evidence="1 2">
    <name type="scientific">Aedes aegypti</name>
    <name type="common">Yellowfever mosquito</name>
    <name type="synonym">Culex aegypti</name>
    <dbReference type="NCBI Taxonomy" id="7159"/>
    <lineage>
        <taxon>Eukaryota</taxon>
        <taxon>Metazoa</taxon>
        <taxon>Ecdysozoa</taxon>
        <taxon>Arthropoda</taxon>
        <taxon>Hexapoda</taxon>
        <taxon>Insecta</taxon>
        <taxon>Pterygota</taxon>
        <taxon>Neoptera</taxon>
        <taxon>Endopterygota</taxon>
        <taxon>Diptera</taxon>
        <taxon>Nematocera</taxon>
        <taxon>Culicoidea</taxon>
        <taxon>Culicidae</taxon>
        <taxon>Culicinae</taxon>
        <taxon>Aedini</taxon>
        <taxon>Aedes</taxon>
        <taxon>Stegomyia</taxon>
    </lineage>
</organism>
<keyword evidence="2" id="KW-1185">Reference proteome</keyword>